<evidence type="ECO:0000313" key="3">
    <source>
        <dbReference type="Proteomes" id="UP000184404"/>
    </source>
</evidence>
<dbReference type="STRING" id="1123243.SAMN02745190_01225"/>
<evidence type="ECO:0000256" key="1">
    <source>
        <dbReference type="SAM" id="Phobius"/>
    </source>
</evidence>
<keyword evidence="1" id="KW-1133">Transmembrane helix</keyword>
<evidence type="ECO:0000313" key="2">
    <source>
        <dbReference type="EMBL" id="SHE80356.1"/>
    </source>
</evidence>
<evidence type="ECO:0008006" key="4">
    <source>
        <dbReference type="Google" id="ProtNLM"/>
    </source>
</evidence>
<gene>
    <name evidence="2" type="ORF">SAMN02745190_01225</name>
</gene>
<protein>
    <recommendedName>
        <fullName evidence="4">Type II secretory pathway, pseudopilin PulG</fullName>
    </recommendedName>
</protein>
<feature type="transmembrane region" description="Helical" evidence="1">
    <location>
        <begin position="6"/>
        <end position="30"/>
    </location>
</feature>
<name>A0A1M4WGJ6_9FIRM</name>
<sequence length="138" mass="15366">MGNQKGFAALSGICVILILSLLAMSAYIVVRREMKETRHFIASAALQMEAQNGIRGALEYLRAHPETVNTLSAAKSKSIWSGRNTENGISCAVYARKQGEIIYLMAESKKEKTKTRLYAKLAKKDEPGYRIERWGAVQ</sequence>
<keyword evidence="1" id="KW-0472">Membrane</keyword>
<accession>A0A1M4WGJ6</accession>
<reference evidence="2 3" key="1">
    <citation type="submission" date="2016-11" db="EMBL/GenBank/DDBJ databases">
        <authorList>
            <person name="Jaros S."/>
            <person name="Januszkiewicz K."/>
            <person name="Wedrychowicz H."/>
        </authorList>
    </citation>
    <scope>NUCLEOTIDE SEQUENCE [LARGE SCALE GENOMIC DNA]</scope>
    <source>
        <strain evidence="2 3">DSM 10502</strain>
    </source>
</reference>
<proteinExistence type="predicted"/>
<dbReference type="EMBL" id="FQUG01000004">
    <property type="protein sequence ID" value="SHE80356.1"/>
    <property type="molecule type" value="Genomic_DNA"/>
</dbReference>
<organism evidence="2 3">
    <name type="scientific">Schwartzia succinivorans DSM 10502</name>
    <dbReference type="NCBI Taxonomy" id="1123243"/>
    <lineage>
        <taxon>Bacteria</taxon>
        <taxon>Bacillati</taxon>
        <taxon>Bacillota</taxon>
        <taxon>Negativicutes</taxon>
        <taxon>Selenomonadales</taxon>
        <taxon>Selenomonadaceae</taxon>
        <taxon>Schwartzia</taxon>
    </lineage>
</organism>
<keyword evidence="1" id="KW-0812">Transmembrane</keyword>
<dbReference type="Proteomes" id="UP000184404">
    <property type="component" value="Unassembled WGS sequence"/>
</dbReference>
<dbReference type="RefSeq" id="WP_072935295.1">
    <property type="nucleotide sequence ID" value="NZ_FQUG01000004.1"/>
</dbReference>
<keyword evidence="3" id="KW-1185">Reference proteome</keyword>
<dbReference type="AlphaFoldDB" id="A0A1M4WGJ6"/>